<dbReference type="GO" id="GO:0043565">
    <property type="term" value="F:sequence-specific DNA binding"/>
    <property type="evidence" value="ECO:0007669"/>
    <property type="project" value="InterPro"/>
</dbReference>
<reference evidence="5" key="1">
    <citation type="submission" date="2023-08" db="EMBL/GenBank/DDBJ databases">
        <title>Emergence of clinically-relevant ST2 carbapenem-resistant Acinetobacter baumannii strains in hospital sewages in Zhejiang, East of China.</title>
        <authorList>
            <person name="Kaichao C."/>
            <person name="Zhang R."/>
        </authorList>
    </citation>
    <scope>NUCLEOTIDE SEQUENCE</scope>
    <source>
        <strain evidence="5">M-RB-37</strain>
    </source>
</reference>
<dbReference type="InterPro" id="IPR009057">
    <property type="entry name" value="Homeodomain-like_sf"/>
</dbReference>
<organism evidence="5 6">
    <name type="scientific">Acinetobacter rudis</name>
    <dbReference type="NCBI Taxonomy" id="632955"/>
    <lineage>
        <taxon>Bacteria</taxon>
        <taxon>Pseudomonadati</taxon>
        <taxon>Pseudomonadota</taxon>
        <taxon>Gammaproteobacteria</taxon>
        <taxon>Moraxellales</taxon>
        <taxon>Moraxellaceae</taxon>
        <taxon>Acinetobacter</taxon>
    </lineage>
</organism>
<dbReference type="PROSITE" id="PS01124">
    <property type="entry name" value="HTH_ARAC_FAMILY_2"/>
    <property type="match status" value="1"/>
</dbReference>
<keyword evidence="2" id="KW-0238">DNA-binding</keyword>
<keyword evidence="1" id="KW-0805">Transcription regulation</keyword>
<evidence type="ECO:0000256" key="3">
    <source>
        <dbReference type="ARBA" id="ARBA00023163"/>
    </source>
</evidence>
<dbReference type="Pfam" id="PF12833">
    <property type="entry name" value="HTH_18"/>
    <property type="match status" value="1"/>
</dbReference>
<comment type="caution">
    <text evidence="5">The sequence shown here is derived from an EMBL/GenBank/DDBJ whole genome shotgun (WGS) entry which is preliminary data.</text>
</comment>
<evidence type="ECO:0000259" key="4">
    <source>
        <dbReference type="PROSITE" id="PS01124"/>
    </source>
</evidence>
<dbReference type="InterPro" id="IPR018060">
    <property type="entry name" value="HTH_AraC"/>
</dbReference>
<name>A0AAW8J7W7_9GAMM</name>
<dbReference type="PROSITE" id="PS00041">
    <property type="entry name" value="HTH_ARAC_FAMILY_1"/>
    <property type="match status" value="1"/>
</dbReference>
<sequence>MKLHLDIDTSELENGPEIIALKGDENENNEFKLGNREYASHAHQRGQLFCVESGFVQVDTKHASWVLPSLRACWIPPRTQHQIKIHNVKSGYTIFVRPDQCVNLPAQPCVIHFNEILRVLTQTAAQWPLIMELDYERKCIAAVIMNEVRLAPLEPLSIPIPQNERLKKVSQNILDNLHHKISIKEIAKQYAMSESTLRRLFLKDTGINIYQWIQQVKLSRACELLAMNQISLNEISDQLGYSSTSNFITMFKKAFGYPPKQYFSHINQTK</sequence>
<dbReference type="EMBL" id="JAVIDL010000011">
    <property type="protein sequence ID" value="MDQ8935588.1"/>
    <property type="molecule type" value="Genomic_DNA"/>
</dbReference>
<protein>
    <submittedName>
        <fullName evidence="5">Helix-turn-helix transcriptional regulator</fullName>
    </submittedName>
</protein>
<evidence type="ECO:0000313" key="6">
    <source>
        <dbReference type="Proteomes" id="UP001243844"/>
    </source>
</evidence>
<proteinExistence type="predicted"/>
<evidence type="ECO:0000256" key="1">
    <source>
        <dbReference type="ARBA" id="ARBA00023015"/>
    </source>
</evidence>
<dbReference type="SUPFAM" id="SSF46689">
    <property type="entry name" value="Homeodomain-like"/>
    <property type="match status" value="2"/>
</dbReference>
<gene>
    <name evidence="5" type="ORF">RFH47_07590</name>
</gene>
<evidence type="ECO:0000313" key="5">
    <source>
        <dbReference type="EMBL" id="MDQ8935588.1"/>
    </source>
</evidence>
<dbReference type="RefSeq" id="WP_308981316.1">
    <property type="nucleotide sequence ID" value="NZ_JAVIDL010000011.1"/>
</dbReference>
<dbReference type="InterPro" id="IPR018062">
    <property type="entry name" value="HTH_AraC-typ_CS"/>
</dbReference>
<dbReference type="InterPro" id="IPR020449">
    <property type="entry name" value="Tscrpt_reg_AraC-type_HTH"/>
</dbReference>
<keyword evidence="3" id="KW-0804">Transcription</keyword>
<accession>A0AAW8J7W7</accession>
<dbReference type="GO" id="GO:0003700">
    <property type="term" value="F:DNA-binding transcription factor activity"/>
    <property type="evidence" value="ECO:0007669"/>
    <property type="project" value="InterPro"/>
</dbReference>
<dbReference type="Gene3D" id="1.10.10.60">
    <property type="entry name" value="Homeodomain-like"/>
    <property type="match status" value="2"/>
</dbReference>
<dbReference type="PANTHER" id="PTHR11019:SF159">
    <property type="entry name" value="TRANSCRIPTIONAL REGULATOR-RELATED"/>
    <property type="match status" value="1"/>
</dbReference>
<dbReference type="SMART" id="SM00342">
    <property type="entry name" value="HTH_ARAC"/>
    <property type="match status" value="1"/>
</dbReference>
<dbReference type="PRINTS" id="PR00032">
    <property type="entry name" value="HTHARAC"/>
</dbReference>
<dbReference type="PANTHER" id="PTHR11019">
    <property type="entry name" value="HTH-TYPE TRANSCRIPTIONAL REGULATOR NIMR"/>
    <property type="match status" value="1"/>
</dbReference>
<feature type="domain" description="HTH araC/xylS-type" evidence="4">
    <location>
        <begin position="167"/>
        <end position="265"/>
    </location>
</feature>
<dbReference type="CDD" id="cd06124">
    <property type="entry name" value="cupin_NimR-like_N"/>
    <property type="match status" value="1"/>
</dbReference>
<dbReference type="AlphaFoldDB" id="A0AAW8J7W7"/>
<dbReference type="Proteomes" id="UP001243844">
    <property type="component" value="Unassembled WGS sequence"/>
</dbReference>
<evidence type="ECO:0000256" key="2">
    <source>
        <dbReference type="ARBA" id="ARBA00023125"/>
    </source>
</evidence>